<reference evidence="1" key="2">
    <citation type="submission" date="2020-06" db="EMBL/GenBank/DDBJ databases">
        <title>Helianthus annuus Genome sequencing and assembly Release 2.</title>
        <authorList>
            <person name="Gouzy J."/>
            <person name="Langlade N."/>
            <person name="Munos S."/>
        </authorList>
    </citation>
    <scope>NUCLEOTIDE SEQUENCE</scope>
    <source>
        <tissue evidence="1">Leaves</tissue>
    </source>
</reference>
<proteinExistence type="predicted"/>
<protein>
    <submittedName>
        <fullName evidence="1">Uncharacterized protein</fullName>
    </submittedName>
</protein>
<organism evidence="1 2">
    <name type="scientific">Helianthus annuus</name>
    <name type="common">Common sunflower</name>
    <dbReference type="NCBI Taxonomy" id="4232"/>
    <lineage>
        <taxon>Eukaryota</taxon>
        <taxon>Viridiplantae</taxon>
        <taxon>Streptophyta</taxon>
        <taxon>Embryophyta</taxon>
        <taxon>Tracheophyta</taxon>
        <taxon>Spermatophyta</taxon>
        <taxon>Magnoliopsida</taxon>
        <taxon>eudicotyledons</taxon>
        <taxon>Gunneridae</taxon>
        <taxon>Pentapetalae</taxon>
        <taxon>asterids</taxon>
        <taxon>campanulids</taxon>
        <taxon>Asterales</taxon>
        <taxon>Asteraceae</taxon>
        <taxon>Asteroideae</taxon>
        <taxon>Heliantheae alliance</taxon>
        <taxon>Heliantheae</taxon>
        <taxon>Helianthus</taxon>
    </lineage>
</organism>
<dbReference type="Proteomes" id="UP000215914">
    <property type="component" value="Unassembled WGS sequence"/>
</dbReference>
<dbReference type="Gramene" id="mRNA:HanXRQr2_Chr02g0083821">
    <property type="protein sequence ID" value="CDS:HanXRQr2_Chr02g0083821.1"/>
    <property type="gene ID" value="HanXRQr2_Chr02g0083821"/>
</dbReference>
<name>A0A9K3JSY0_HELAN</name>
<comment type="caution">
    <text evidence="1">The sequence shown here is derived from an EMBL/GenBank/DDBJ whole genome shotgun (WGS) entry which is preliminary data.</text>
</comment>
<dbReference type="EMBL" id="MNCJ02000317">
    <property type="protein sequence ID" value="KAF5819987.1"/>
    <property type="molecule type" value="Genomic_DNA"/>
</dbReference>
<sequence>MDELRLLFPRCRLTTDKELELADGEYGCMTCHRSHPPKLKYDSLCRLRITFTQWFALAREIPSNSRCCK</sequence>
<keyword evidence="2" id="KW-1185">Reference proteome</keyword>
<evidence type="ECO:0000313" key="2">
    <source>
        <dbReference type="Proteomes" id="UP000215914"/>
    </source>
</evidence>
<reference evidence="1" key="1">
    <citation type="journal article" date="2017" name="Nature">
        <title>The sunflower genome provides insights into oil metabolism, flowering and Asterid evolution.</title>
        <authorList>
            <person name="Badouin H."/>
            <person name="Gouzy J."/>
            <person name="Grassa C.J."/>
            <person name="Murat F."/>
            <person name="Staton S.E."/>
            <person name="Cottret L."/>
            <person name="Lelandais-Briere C."/>
            <person name="Owens G.L."/>
            <person name="Carrere S."/>
            <person name="Mayjonade B."/>
            <person name="Legrand L."/>
            <person name="Gill N."/>
            <person name="Kane N.C."/>
            <person name="Bowers J.E."/>
            <person name="Hubner S."/>
            <person name="Bellec A."/>
            <person name="Berard A."/>
            <person name="Berges H."/>
            <person name="Blanchet N."/>
            <person name="Boniface M.C."/>
            <person name="Brunel D."/>
            <person name="Catrice O."/>
            <person name="Chaidir N."/>
            <person name="Claudel C."/>
            <person name="Donnadieu C."/>
            <person name="Faraut T."/>
            <person name="Fievet G."/>
            <person name="Helmstetter N."/>
            <person name="King M."/>
            <person name="Knapp S.J."/>
            <person name="Lai Z."/>
            <person name="Le Paslier M.C."/>
            <person name="Lippi Y."/>
            <person name="Lorenzon L."/>
            <person name="Mandel J.R."/>
            <person name="Marage G."/>
            <person name="Marchand G."/>
            <person name="Marquand E."/>
            <person name="Bret-Mestries E."/>
            <person name="Morien E."/>
            <person name="Nambeesan S."/>
            <person name="Nguyen T."/>
            <person name="Pegot-Espagnet P."/>
            <person name="Pouilly N."/>
            <person name="Raftis F."/>
            <person name="Sallet E."/>
            <person name="Schiex T."/>
            <person name="Thomas J."/>
            <person name="Vandecasteele C."/>
            <person name="Vares D."/>
            <person name="Vear F."/>
            <person name="Vautrin S."/>
            <person name="Crespi M."/>
            <person name="Mangin B."/>
            <person name="Burke J.M."/>
            <person name="Salse J."/>
            <person name="Munos S."/>
            <person name="Vincourt P."/>
            <person name="Rieseberg L.H."/>
            <person name="Langlade N.B."/>
        </authorList>
    </citation>
    <scope>NUCLEOTIDE SEQUENCE</scope>
    <source>
        <tissue evidence="1">Leaves</tissue>
    </source>
</reference>
<gene>
    <name evidence="1" type="ORF">HanXRQr2_Chr02g0083821</name>
</gene>
<evidence type="ECO:0000313" key="1">
    <source>
        <dbReference type="EMBL" id="KAF5819987.1"/>
    </source>
</evidence>
<dbReference type="AlphaFoldDB" id="A0A9K3JSY0"/>
<accession>A0A9K3JSY0</accession>